<dbReference type="RefSeq" id="XP_041156732.1">
    <property type="nucleotide sequence ID" value="XM_041300497.1"/>
</dbReference>
<protein>
    <submittedName>
        <fullName evidence="2">Uncharacterized protein</fullName>
    </submittedName>
</protein>
<organism evidence="2 3">
    <name type="scientific">Suillus plorans</name>
    <dbReference type="NCBI Taxonomy" id="116603"/>
    <lineage>
        <taxon>Eukaryota</taxon>
        <taxon>Fungi</taxon>
        <taxon>Dikarya</taxon>
        <taxon>Basidiomycota</taxon>
        <taxon>Agaricomycotina</taxon>
        <taxon>Agaricomycetes</taxon>
        <taxon>Agaricomycetidae</taxon>
        <taxon>Boletales</taxon>
        <taxon>Suillineae</taxon>
        <taxon>Suillaceae</taxon>
        <taxon>Suillus</taxon>
    </lineage>
</organism>
<dbReference type="GeneID" id="64594261"/>
<feature type="compositionally biased region" description="Low complexity" evidence="1">
    <location>
        <begin position="230"/>
        <end position="244"/>
    </location>
</feature>
<name>A0A9P7AHW0_9AGAM</name>
<dbReference type="AlphaFoldDB" id="A0A9P7AHW0"/>
<evidence type="ECO:0000256" key="1">
    <source>
        <dbReference type="SAM" id="MobiDB-lite"/>
    </source>
</evidence>
<sequence length="653" mass="72267">MATLPLVILGHHVLPTPTVHYGDLATLAPVTPPGPAELGDIALTFVGCRGFHEATFPGYPQLRGGLRHIPRIVAGSFVTQHACRRERSLVEVFSLLKLQVARADPGLAKGADAQAAPPERANYKPTALPQCVKHVRGALALLPPTRLRRQTPAWILRFQAKNPVDAAAFAYKQGSMNGQGFFCEHSPAWHSQPNISILPGQLERASGKGPSQSTRRFKRRSTSPASLLISSQSGTSVESVSSLEPKPRPLLKPKVLKPPALEPKDDLRQRIIAAVRKGGEGPEHEVFSNVSEQDHHYILNAIESDDNLIRKLSYTPRLQKLSVNLPTPVHESILAPLRTTMGNVVASLPLPPALHTAIRVHMNTMVEKGEDDEDDGDKDNLGIPDMLIQRETREEFHPLWPFEVSFSQSSESAESKIQLFADKNPHIEGATHFHIAEAEKRTLPSDEWAIEQELDRRKVGGIKGISGSAGGTGILFCSHTWLQPLKITVTTWLRPPNGRHSSRSKMMLDFDVSSVYSSAPWKEFVTQRSGTWRVSILQVVSTPSIIAWGACVDGLETAAKQTGFRRYRRWHRNFLKRTIDEVDDAEMVDSSSKALLLVLAVPSSTFSTLWVRLQDLQAFQAFQAKKDGGAQIPESALEKLPLDYTSTMHHDWW</sequence>
<feature type="region of interest" description="Disordered" evidence="1">
    <location>
        <begin position="201"/>
        <end position="259"/>
    </location>
</feature>
<evidence type="ECO:0000313" key="2">
    <source>
        <dbReference type="EMBL" id="KAG1789702.1"/>
    </source>
</evidence>
<comment type="caution">
    <text evidence="2">The sequence shown here is derived from an EMBL/GenBank/DDBJ whole genome shotgun (WGS) entry which is preliminary data.</text>
</comment>
<dbReference type="EMBL" id="JABBWE010000056">
    <property type="protein sequence ID" value="KAG1789702.1"/>
    <property type="molecule type" value="Genomic_DNA"/>
</dbReference>
<keyword evidence="3" id="KW-1185">Reference proteome</keyword>
<gene>
    <name evidence="2" type="ORF">HD556DRAFT_1311100</name>
</gene>
<accession>A0A9P7AHW0</accession>
<reference evidence="2" key="1">
    <citation type="journal article" date="2020" name="New Phytol.">
        <title>Comparative genomics reveals dynamic genome evolution in host specialist ectomycorrhizal fungi.</title>
        <authorList>
            <person name="Lofgren L.A."/>
            <person name="Nguyen N.H."/>
            <person name="Vilgalys R."/>
            <person name="Ruytinx J."/>
            <person name="Liao H.L."/>
            <person name="Branco S."/>
            <person name="Kuo A."/>
            <person name="LaButti K."/>
            <person name="Lipzen A."/>
            <person name="Andreopoulos W."/>
            <person name="Pangilinan J."/>
            <person name="Riley R."/>
            <person name="Hundley H."/>
            <person name="Na H."/>
            <person name="Barry K."/>
            <person name="Grigoriev I.V."/>
            <person name="Stajich J.E."/>
            <person name="Kennedy P.G."/>
        </authorList>
    </citation>
    <scope>NUCLEOTIDE SEQUENCE</scope>
    <source>
        <strain evidence="2">S12</strain>
    </source>
</reference>
<dbReference type="OrthoDB" id="2684173at2759"/>
<proteinExistence type="predicted"/>
<evidence type="ECO:0000313" key="3">
    <source>
        <dbReference type="Proteomes" id="UP000719766"/>
    </source>
</evidence>
<dbReference type="Proteomes" id="UP000719766">
    <property type="component" value="Unassembled WGS sequence"/>
</dbReference>